<dbReference type="SUPFAM" id="SSF81648">
    <property type="entry name" value="a domain/subunit of cytochrome bc1 complex (Ubiquinol-cytochrome c reductase)"/>
    <property type="match status" value="1"/>
</dbReference>
<keyword evidence="4" id="KW-0249">Electron transport</keyword>
<evidence type="ECO:0000259" key="8">
    <source>
        <dbReference type="PROSITE" id="PS51003"/>
    </source>
</evidence>
<keyword evidence="6 7" id="KW-0472">Membrane</keyword>
<comment type="subcellular location">
    <subcellularLocation>
        <location evidence="1">Membrane</location>
        <topology evidence="1">Multi-pass membrane protein</topology>
    </subcellularLocation>
</comment>
<evidence type="ECO:0000256" key="7">
    <source>
        <dbReference type="SAM" id="Phobius"/>
    </source>
</evidence>
<feature type="domain" description="Cytochrome b/b6 C-terminal region profile" evidence="8">
    <location>
        <begin position="16"/>
        <end position="75"/>
    </location>
</feature>
<dbReference type="PROSITE" id="PS51003">
    <property type="entry name" value="CYTB_CTER"/>
    <property type="match status" value="1"/>
</dbReference>
<keyword evidence="2" id="KW-0813">Transport</keyword>
<proteinExistence type="predicted"/>
<sequence>MLLKTKGHGRSLGETHVVPERYFLFAFTILRSVPNKLFGVVLIFGSIFVLLVFIWFNNYQAMMDNILYFLSICFV</sequence>
<dbReference type="AlphaFoldDB" id="A0A0R3QLJ4"/>
<dbReference type="Gene3D" id="1.10.287.980">
    <property type="entry name" value="plastocyanin oxidoreductase"/>
    <property type="match status" value="1"/>
</dbReference>
<dbReference type="InterPro" id="IPR036150">
    <property type="entry name" value="Cyt_b/b6_C_sf"/>
</dbReference>
<evidence type="ECO:0000256" key="5">
    <source>
        <dbReference type="ARBA" id="ARBA00022989"/>
    </source>
</evidence>
<dbReference type="InterPro" id="IPR005798">
    <property type="entry name" value="Cyt_b/b6_C"/>
</dbReference>
<keyword evidence="3 7" id="KW-0812">Transmembrane</keyword>
<keyword evidence="10" id="KW-1185">Reference proteome</keyword>
<dbReference type="GO" id="GO:0022900">
    <property type="term" value="P:electron transport chain"/>
    <property type="evidence" value="ECO:0007669"/>
    <property type="project" value="UniProtKB-UniRule"/>
</dbReference>
<dbReference type="STRING" id="42155.A0A0R3QLJ4"/>
<name>A0A0R3QLJ4_9BILA</name>
<reference evidence="11" key="1">
    <citation type="submission" date="2017-02" db="UniProtKB">
        <authorList>
            <consortium name="WormBaseParasite"/>
        </authorList>
    </citation>
    <scope>IDENTIFICATION</scope>
</reference>
<dbReference type="GO" id="GO:0009055">
    <property type="term" value="F:electron transfer activity"/>
    <property type="evidence" value="ECO:0007669"/>
    <property type="project" value="InterPro"/>
</dbReference>
<gene>
    <name evidence="9" type="ORF">BTMF_LOCUS6612</name>
</gene>
<evidence type="ECO:0000256" key="4">
    <source>
        <dbReference type="ARBA" id="ARBA00022982"/>
    </source>
</evidence>
<dbReference type="GO" id="GO:0016491">
    <property type="term" value="F:oxidoreductase activity"/>
    <property type="evidence" value="ECO:0007669"/>
    <property type="project" value="UniProtKB-UniRule"/>
</dbReference>
<evidence type="ECO:0000256" key="1">
    <source>
        <dbReference type="ARBA" id="ARBA00004141"/>
    </source>
</evidence>
<dbReference type="GO" id="GO:0016020">
    <property type="term" value="C:membrane"/>
    <property type="evidence" value="ECO:0007669"/>
    <property type="project" value="UniProtKB-SubCell"/>
</dbReference>
<organism evidence="11">
    <name type="scientific">Brugia timori</name>
    <dbReference type="NCBI Taxonomy" id="42155"/>
    <lineage>
        <taxon>Eukaryota</taxon>
        <taxon>Metazoa</taxon>
        <taxon>Ecdysozoa</taxon>
        <taxon>Nematoda</taxon>
        <taxon>Chromadorea</taxon>
        <taxon>Rhabditida</taxon>
        <taxon>Spirurina</taxon>
        <taxon>Spiruromorpha</taxon>
        <taxon>Filarioidea</taxon>
        <taxon>Onchocercidae</taxon>
        <taxon>Brugia</taxon>
    </lineage>
</organism>
<evidence type="ECO:0000256" key="2">
    <source>
        <dbReference type="ARBA" id="ARBA00022448"/>
    </source>
</evidence>
<dbReference type="WBParaSite" id="BTMF_0000856101-mRNA-1">
    <property type="protein sequence ID" value="BTMF_0000856101-mRNA-1"/>
    <property type="gene ID" value="BTMF_0000856101"/>
</dbReference>
<evidence type="ECO:0000256" key="3">
    <source>
        <dbReference type="ARBA" id="ARBA00022692"/>
    </source>
</evidence>
<accession>A0A0R3QLJ4</accession>
<feature type="transmembrane region" description="Helical" evidence="7">
    <location>
        <begin position="37"/>
        <end position="56"/>
    </location>
</feature>
<dbReference type="EMBL" id="UZAG01015652">
    <property type="protein sequence ID" value="VDO22246.1"/>
    <property type="molecule type" value="Genomic_DNA"/>
</dbReference>
<dbReference type="Proteomes" id="UP000280834">
    <property type="component" value="Unassembled WGS sequence"/>
</dbReference>
<evidence type="ECO:0000313" key="9">
    <source>
        <dbReference type="EMBL" id="VDO22246.1"/>
    </source>
</evidence>
<evidence type="ECO:0000313" key="11">
    <source>
        <dbReference type="WBParaSite" id="BTMF_0000856101-mRNA-1"/>
    </source>
</evidence>
<evidence type="ECO:0000313" key="10">
    <source>
        <dbReference type="Proteomes" id="UP000280834"/>
    </source>
</evidence>
<reference evidence="9 10" key="2">
    <citation type="submission" date="2018-11" db="EMBL/GenBank/DDBJ databases">
        <authorList>
            <consortium name="Pathogen Informatics"/>
        </authorList>
    </citation>
    <scope>NUCLEOTIDE SEQUENCE [LARGE SCALE GENOMIC DNA]</scope>
</reference>
<evidence type="ECO:0000256" key="6">
    <source>
        <dbReference type="ARBA" id="ARBA00023136"/>
    </source>
</evidence>
<keyword evidence="5 7" id="KW-1133">Transmembrane helix</keyword>
<protein>
    <submittedName>
        <fullName evidence="11">CYTB_CTER domain-containing protein</fullName>
    </submittedName>
</protein>
<dbReference type="Pfam" id="PF00032">
    <property type="entry name" value="Cytochrom_B_C"/>
    <property type="match status" value="1"/>
</dbReference>